<feature type="domain" description="PurM-like N-terminal" evidence="6">
    <location>
        <begin position="27"/>
        <end position="132"/>
    </location>
</feature>
<evidence type="ECO:0000256" key="4">
    <source>
        <dbReference type="ARBA" id="ARBA00022840"/>
    </source>
</evidence>
<dbReference type="InterPro" id="IPR036676">
    <property type="entry name" value="PurM-like_C_sf"/>
</dbReference>
<evidence type="ECO:0000256" key="3">
    <source>
        <dbReference type="ARBA" id="ARBA00022777"/>
    </source>
</evidence>
<dbReference type="PANTHER" id="PTHR10256">
    <property type="entry name" value="SELENIDE, WATER DIKINASE"/>
    <property type="match status" value="1"/>
</dbReference>
<sequence>MRSSDLTQVLRNIPIPQDDKLLAGLGEDALGYKWQNEIMVQSVVLITPIVDDPYQFGAIAAANALSDLYAKGADSIFGLNIIGFPSSSLPLHYLEEIIKGGVEKIGEAGAYIAGGHTIDDTSPKYGLAVTGKIPAGEKFIQKNGACPGDAIVITKPIGNGIYTTAIDQKTANREQQEIVVAQMMQLNKEASLAMRKVNVHACTDITGFGLLGHLFEIADKSQISIELDLKKVPYLNDVFSLLKSGATSEGMFNNLFTYKNNVRYTTTVTPEEEWLLHDPQTSGGLLIVLPQDEAKKLQLLLSNAGVKSHVIGKVIVKSDFSVITKNSII</sequence>
<comment type="caution">
    <text evidence="8">The sequence shown here is derived from an EMBL/GenBank/DDBJ whole genome shotgun (WGS) entry which is preliminary data.</text>
</comment>
<gene>
    <name evidence="8" type="primary">selD</name>
    <name evidence="8" type="ORF">FZD51_15165</name>
</gene>
<keyword evidence="2" id="KW-0547">Nucleotide-binding</keyword>
<dbReference type="CDD" id="cd02195">
    <property type="entry name" value="SelD"/>
    <property type="match status" value="1"/>
</dbReference>
<dbReference type="Gene3D" id="3.90.650.10">
    <property type="entry name" value="PurM-like C-terminal domain"/>
    <property type="match status" value="1"/>
</dbReference>
<evidence type="ECO:0000256" key="5">
    <source>
        <dbReference type="ARBA" id="ARBA00023266"/>
    </source>
</evidence>
<dbReference type="InterPro" id="IPR004536">
    <property type="entry name" value="SPS/SelD"/>
</dbReference>
<evidence type="ECO:0000259" key="6">
    <source>
        <dbReference type="Pfam" id="PF00586"/>
    </source>
</evidence>
<dbReference type="EMBL" id="VTER01000007">
    <property type="protein sequence ID" value="TYS46807.1"/>
    <property type="molecule type" value="Genomic_DNA"/>
</dbReference>
<dbReference type="GO" id="GO:0016260">
    <property type="term" value="P:selenocysteine biosynthetic process"/>
    <property type="evidence" value="ECO:0007669"/>
    <property type="project" value="TreeGrafter"/>
</dbReference>
<accession>A0A5D4R601</accession>
<dbReference type="InterPro" id="IPR016188">
    <property type="entry name" value="PurM-like_N"/>
</dbReference>
<keyword evidence="5" id="KW-0711">Selenium</keyword>
<dbReference type="RefSeq" id="WP_148975548.1">
    <property type="nucleotide sequence ID" value="NZ_VTER01000007.1"/>
</dbReference>
<proteinExistence type="predicted"/>
<dbReference type="Pfam" id="PF02769">
    <property type="entry name" value="AIRS_C"/>
    <property type="match status" value="1"/>
</dbReference>
<evidence type="ECO:0000313" key="9">
    <source>
        <dbReference type="Proteomes" id="UP000322139"/>
    </source>
</evidence>
<name>A0A5D4R601_9BACI</name>
<evidence type="ECO:0000256" key="1">
    <source>
        <dbReference type="ARBA" id="ARBA00022679"/>
    </source>
</evidence>
<keyword evidence="1 8" id="KW-0808">Transferase</keyword>
<feature type="domain" description="PurM-like C-terminal" evidence="7">
    <location>
        <begin position="147"/>
        <end position="323"/>
    </location>
</feature>
<keyword evidence="3 8" id="KW-0418">Kinase</keyword>
<protein>
    <submittedName>
        <fullName evidence="8">Selenide, water dikinase SelD</fullName>
        <ecNumber evidence="8">2.7.9.3</ecNumber>
    </submittedName>
</protein>
<evidence type="ECO:0000256" key="2">
    <source>
        <dbReference type="ARBA" id="ARBA00022741"/>
    </source>
</evidence>
<dbReference type="EC" id="2.7.9.3" evidence="8"/>
<dbReference type="Gene3D" id="3.30.1330.10">
    <property type="entry name" value="PurM-like, N-terminal domain"/>
    <property type="match status" value="1"/>
</dbReference>
<keyword evidence="4" id="KW-0067">ATP-binding</keyword>
<evidence type="ECO:0000259" key="7">
    <source>
        <dbReference type="Pfam" id="PF02769"/>
    </source>
</evidence>
<dbReference type="PANTHER" id="PTHR10256:SF0">
    <property type="entry name" value="INACTIVE SELENIDE, WATER DIKINASE-LIKE PROTEIN-RELATED"/>
    <property type="match status" value="1"/>
</dbReference>
<dbReference type="GO" id="GO:0005524">
    <property type="term" value="F:ATP binding"/>
    <property type="evidence" value="ECO:0007669"/>
    <property type="project" value="UniProtKB-KW"/>
</dbReference>
<reference evidence="8 9" key="1">
    <citation type="submission" date="2019-08" db="EMBL/GenBank/DDBJ databases">
        <title>Bacillus genomes from the desert of Cuatro Cienegas, Coahuila.</title>
        <authorList>
            <person name="Olmedo-Alvarez G."/>
        </authorList>
    </citation>
    <scope>NUCLEOTIDE SEQUENCE [LARGE SCALE GENOMIC DNA]</scope>
    <source>
        <strain evidence="8 9">CH446_14T</strain>
    </source>
</reference>
<dbReference type="NCBIfam" id="TIGR00476">
    <property type="entry name" value="selD"/>
    <property type="match status" value="1"/>
</dbReference>
<dbReference type="InterPro" id="IPR036921">
    <property type="entry name" value="PurM-like_N_sf"/>
</dbReference>
<dbReference type="AlphaFoldDB" id="A0A5D4R601"/>
<dbReference type="GO" id="GO:0005737">
    <property type="term" value="C:cytoplasm"/>
    <property type="evidence" value="ECO:0007669"/>
    <property type="project" value="TreeGrafter"/>
</dbReference>
<evidence type="ECO:0000313" key="8">
    <source>
        <dbReference type="EMBL" id="TYS46807.1"/>
    </source>
</evidence>
<organism evidence="8 9">
    <name type="scientific">Bacillus infantis</name>
    <dbReference type="NCBI Taxonomy" id="324767"/>
    <lineage>
        <taxon>Bacteria</taxon>
        <taxon>Bacillati</taxon>
        <taxon>Bacillota</taxon>
        <taxon>Bacilli</taxon>
        <taxon>Bacillales</taxon>
        <taxon>Bacillaceae</taxon>
        <taxon>Bacillus</taxon>
    </lineage>
</organism>
<dbReference type="Proteomes" id="UP000322139">
    <property type="component" value="Unassembled WGS sequence"/>
</dbReference>
<dbReference type="Pfam" id="PF00586">
    <property type="entry name" value="AIRS"/>
    <property type="match status" value="1"/>
</dbReference>
<dbReference type="InterPro" id="IPR010918">
    <property type="entry name" value="PurM-like_C_dom"/>
</dbReference>
<dbReference type="SUPFAM" id="SSF55326">
    <property type="entry name" value="PurM N-terminal domain-like"/>
    <property type="match status" value="1"/>
</dbReference>
<dbReference type="GO" id="GO:0004756">
    <property type="term" value="F:selenide, water dikinase activity"/>
    <property type="evidence" value="ECO:0007669"/>
    <property type="project" value="UniProtKB-EC"/>
</dbReference>
<dbReference type="PIRSF" id="PIRSF036407">
    <property type="entry name" value="Selenphspht_syn"/>
    <property type="match status" value="1"/>
</dbReference>
<dbReference type="SUPFAM" id="SSF56042">
    <property type="entry name" value="PurM C-terminal domain-like"/>
    <property type="match status" value="1"/>
</dbReference>